<dbReference type="SUPFAM" id="SSF51735">
    <property type="entry name" value="NAD(P)-binding Rossmann-fold domains"/>
    <property type="match status" value="1"/>
</dbReference>
<name>A0A8J3DZV0_9BACL</name>
<dbReference type="InterPro" id="IPR000683">
    <property type="entry name" value="Gfo/Idh/MocA-like_OxRdtase_N"/>
</dbReference>
<gene>
    <name evidence="2" type="ORF">GCM10011391_29940</name>
</gene>
<reference evidence="2" key="1">
    <citation type="journal article" date="2014" name="Int. J. Syst. Evol. Microbiol.">
        <title>Complete genome sequence of Corynebacterium casei LMG S-19264T (=DSM 44701T), isolated from a smear-ripened cheese.</title>
        <authorList>
            <consortium name="US DOE Joint Genome Institute (JGI-PGF)"/>
            <person name="Walter F."/>
            <person name="Albersmeier A."/>
            <person name="Kalinowski J."/>
            <person name="Ruckert C."/>
        </authorList>
    </citation>
    <scope>NUCLEOTIDE SEQUENCE</scope>
    <source>
        <strain evidence="2">CGMCC 1.15371</strain>
    </source>
</reference>
<feature type="domain" description="Gfo/Idh/MocA-like oxidoreductase N-terminal" evidence="1">
    <location>
        <begin position="8"/>
        <end position="129"/>
    </location>
</feature>
<proteinExistence type="predicted"/>
<sequence>MVFETPVTILLVGIGGYGNTYLDLLFKEGAAHQAILVGVVDIHPERSDYYSRIVDQGIPIYSTIEDFFEQAYADLTIISTPIHLHAQHSCFAMRQGSHVLCEKPMCASLSEAKEMIGARNETNTFLAIGFNWSFTPAVQRLKADVINGVFGKPLRLKTIALWPRTRDYYTRSSWAGKTYSSNGQPIFDSVANNATAHFLHHMFYILGKEMHTSIALKTVTAELYRANPIETFDTCATRIITENDIEILFYASHAVETYQGPHFVFEFENATLTYSMDEEERQVIAHFNDGSKKYYADPEQERPRKLWTCIEAVRTHSNQVLCGPEAAASHMLAIHAMHQSVPEAIAFPEQIKRFDSDTKLTWVTGLSEGLMECYSQGILPSESGLVWSRRGKTIAVDHSWLPFNQKI</sequence>
<protein>
    <submittedName>
        <fullName evidence="2">Oxidoreductase</fullName>
    </submittedName>
</protein>
<dbReference type="RefSeq" id="WP_188695943.1">
    <property type="nucleotide sequence ID" value="NZ_BMIR01000016.1"/>
</dbReference>
<dbReference type="PANTHER" id="PTHR43249">
    <property type="entry name" value="UDP-N-ACETYL-2-AMINO-2-DEOXY-D-GLUCURONATE OXIDASE"/>
    <property type="match status" value="1"/>
</dbReference>
<dbReference type="SUPFAM" id="SSF55347">
    <property type="entry name" value="Glyceraldehyde-3-phosphate dehydrogenase-like, C-terminal domain"/>
    <property type="match status" value="1"/>
</dbReference>
<dbReference type="Proteomes" id="UP000628775">
    <property type="component" value="Unassembled WGS sequence"/>
</dbReference>
<dbReference type="Gene3D" id="3.40.50.720">
    <property type="entry name" value="NAD(P)-binding Rossmann-like Domain"/>
    <property type="match status" value="1"/>
</dbReference>
<dbReference type="GO" id="GO:0000166">
    <property type="term" value="F:nucleotide binding"/>
    <property type="evidence" value="ECO:0007669"/>
    <property type="project" value="InterPro"/>
</dbReference>
<evidence type="ECO:0000313" key="3">
    <source>
        <dbReference type="Proteomes" id="UP000628775"/>
    </source>
</evidence>
<dbReference type="EMBL" id="BMIR01000016">
    <property type="protein sequence ID" value="GGE49126.1"/>
    <property type="molecule type" value="Genomic_DNA"/>
</dbReference>
<evidence type="ECO:0000259" key="1">
    <source>
        <dbReference type="Pfam" id="PF01408"/>
    </source>
</evidence>
<accession>A0A8J3DZV0</accession>
<reference evidence="2" key="2">
    <citation type="submission" date="2020-09" db="EMBL/GenBank/DDBJ databases">
        <authorList>
            <person name="Sun Q."/>
            <person name="Zhou Y."/>
        </authorList>
    </citation>
    <scope>NUCLEOTIDE SEQUENCE</scope>
    <source>
        <strain evidence="2">CGMCC 1.15371</strain>
    </source>
</reference>
<comment type="caution">
    <text evidence="2">The sequence shown here is derived from an EMBL/GenBank/DDBJ whole genome shotgun (WGS) entry which is preliminary data.</text>
</comment>
<evidence type="ECO:0000313" key="2">
    <source>
        <dbReference type="EMBL" id="GGE49126.1"/>
    </source>
</evidence>
<dbReference type="AlphaFoldDB" id="A0A8J3DZV0"/>
<dbReference type="Gene3D" id="3.30.360.10">
    <property type="entry name" value="Dihydrodipicolinate Reductase, domain 2"/>
    <property type="match status" value="1"/>
</dbReference>
<dbReference type="Pfam" id="PF01408">
    <property type="entry name" value="GFO_IDH_MocA"/>
    <property type="match status" value="1"/>
</dbReference>
<dbReference type="InterPro" id="IPR036291">
    <property type="entry name" value="NAD(P)-bd_dom_sf"/>
</dbReference>
<keyword evidence="3" id="KW-1185">Reference proteome</keyword>
<dbReference type="PANTHER" id="PTHR43249:SF1">
    <property type="entry name" value="D-GLUCOSIDE 3-DEHYDROGENASE"/>
    <property type="match status" value="1"/>
</dbReference>
<organism evidence="2 3">
    <name type="scientific">Pullulanibacillus camelliae</name>
    <dbReference type="NCBI Taxonomy" id="1707096"/>
    <lineage>
        <taxon>Bacteria</taxon>
        <taxon>Bacillati</taxon>
        <taxon>Bacillota</taxon>
        <taxon>Bacilli</taxon>
        <taxon>Bacillales</taxon>
        <taxon>Sporolactobacillaceae</taxon>
        <taxon>Pullulanibacillus</taxon>
    </lineage>
</organism>
<dbReference type="InterPro" id="IPR052515">
    <property type="entry name" value="Gfo/Idh/MocA_Oxidoreductase"/>
</dbReference>